<proteinExistence type="predicted"/>
<name>A0A1Y2EDG9_9BASI</name>
<evidence type="ECO:0000313" key="2">
    <source>
        <dbReference type="Proteomes" id="UP000193467"/>
    </source>
</evidence>
<dbReference type="EMBL" id="MCGR01000056">
    <property type="protein sequence ID" value="ORY69457.1"/>
    <property type="molecule type" value="Genomic_DNA"/>
</dbReference>
<reference evidence="1 2" key="1">
    <citation type="submission" date="2016-07" db="EMBL/GenBank/DDBJ databases">
        <title>Pervasive Adenine N6-methylation of Active Genes in Fungi.</title>
        <authorList>
            <consortium name="DOE Joint Genome Institute"/>
            <person name="Mondo S.J."/>
            <person name="Dannebaum R.O."/>
            <person name="Kuo R.C."/>
            <person name="Labutti K."/>
            <person name="Haridas S."/>
            <person name="Kuo A."/>
            <person name="Salamov A."/>
            <person name="Ahrendt S.R."/>
            <person name="Lipzen A."/>
            <person name="Sullivan W."/>
            <person name="Andreopoulos W.B."/>
            <person name="Clum A."/>
            <person name="Lindquist E."/>
            <person name="Daum C."/>
            <person name="Ramamoorthy G.K."/>
            <person name="Gryganskyi A."/>
            <person name="Culley D."/>
            <person name="Magnuson J.K."/>
            <person name="James T.Y."/>
            <person name="O'Malley M.A."/>
            <person name="Stajich J.E."/>
            <person name="Spatafora J.W."/>
            <person name="Visel A."/>
            <person name="Grigoriev I.V."/>
        </authorList>
    </citation>
    <scope>NUCLEOTIDE SEQUENCE [LARGE SCALE GENOMIC DNA]</scope>
    <source>
        <strain evidence="1 2">62-1032</strain>
    </source>
</reference>
<gene>
    <name evidence="1" type="ORF">BCR35DRAFT_168872</name>
</gene>
<dbReference type="Proteomes" id="UP000193467">
    <property type="component" value="Unassembled WGS sequence"/>
</dbReference>
<organism evidence="1 2">
    <name type="scientific">Leucosporidium creatinivorum</name>
    <dbReference type="NCBI Taxonomy" id="106004"/>
    <lineage>
        <taxon>Eukaryota</taxon>
        <taxon>Fungi</taxon>
        <taxon>Dikarya</taxon>
        <taxon>Basidiomycota</taxon>
        <taxon>Pucciniomycotina</taxon>
        <taxon>Microbotryomycetes</taxon>
        <taxon>Leucosporidiales</taxon>
        <taxon>Leucosporidium</taxon>
    </lineage>
</organism>
<evidence type="ECO:0000313" key="1">
    <source>
        <dbReference type="EMBL" id="ORY69457.1"/>
    </source>
</evidence>
<keyword evidence="2" id="KW-1185">Reference proteome</keyword>
<dbReference type="AlphaFoldDB" id="A0A1Y2EDG9"/>
<sequence>MSKMEHAYEKVTNDPAGRSLELLKLDDSREAVGEAAGTLSDTAASSLDYLSTLLPDVLEYIFELLQLDKQTKPTSHPICKALLPYQRANLYRRVELDETSFALFARALRSNKGLGSIVQKLTIPSHIKAGLSTEEVDQLLRSLSNLGKLQAPHWLELIADIDVEQVLPQLAQLQDLCLYVDLKLLPSDPLRHLSLLPALKNLYLIFVDGDASSERKIKPSATVSSLAPIEGLMAGSNLGRPEVADSSSSPASPS</sequence>
<comment type="caution">
    <text evidence="1">The sequence shown here is derived from an EMBL/GenBank/DDBJ whole genome shotgun (WGS) entry which is preliminary data.</text>
</comment>
<accession>A0A1Y2EDG9</accession>
<dbReference type="InParanoid" id="A0A1Y2EDG9"/>
<protein>
    <submittedName>
        <fullName evidence="1">Uncharacterized protein</fullName>
    </submittedName>
</protein>